<keyword evidence="3" id="KW-1185">Reference proteome</keyword>
<feature type="transmembrane region" description="Helical" evidence="1">
    <location>
        <begin position="371"/>
        <end position="391"/>
    </location>
</feature>
<keyword evidence="1" id="KW-0812">Transmembrane</keyword>
<evidence type="ECO:0000256" key="1">
    <source>
        <dbReference type="SAM" id="Phobius"/>
    </source>
</evidence>
<name>A0A433V910_9CYAN</name>
<dbReference type="EMBL" id="RSCL01000016">
    <property type="protein sequence ID" value="RUT02563.1"/>
    <property type="molecule type" value="Genomic_DNA"/>
</dbReference>
<protein>
    <submittedName>
        <fullName evidence="2">Membrane protein</fullName>
    </submittedName>
</protein>
<comment type="caution">
    <text evidence="2">The sequence shown here is derived from an EMBL/GenBank/DDBJ whole genome shotgun (WGS) entry which is preliminary data.</text>
</comment>
<dbReference type="Pfam" id="PF09852">
    <property type="entry name" value="DUF2079"/>
    <property type="match status" value="1"/>
</dbReference>
<feature type="transmembrane region" description="Helical" evidence="1">
    <location>
        <begin position="289"/>
        <end position="311"/>
    </location>
</feature>
<feature type="transmembrane region" description="Helical" evidence="1">
    <location>
        <begin position="157"/>
        <end position="174"/>
    </location>
</feature>
<feature type="transmembrane region" description="Helical" evidence="1">
    <location>
        <begin position="134"/>
        <end position="151"/>
    </location>
</feature>
<evidence type="ECO:0000313" key="2">
    <source>
        <dbReference type="EMBL" id="RUT02563.1"/>
    </source>
</evidence>
<feature type="transmembrane region" description="Helical" evidence="1">
    <location>
        <begin position="108"/>
        <end position="127"/>
    </location>
</feature>
<dbReference type="OrthoDB" id="501434at2"/>
<organism evidence="2 3">
    <name type="scientific">Dulcicalothrix desertica PCC 7102</name>
    <dbReference type="NCBI Taxonomy" id="232991"/>
    <lineage>
        <taxon>Bacteria</taxon>
        <taxon>Bacillati</taxon>
        <taxon>Cyanobacteriota</taxon>
        <taxon>Cyanophyceae</taxon>
        <taxon>Nostocales</taxon>
        <taxon>Calotrichaceae</taxon>
        <taxon>Dulcicalothrix</taxon>
    </lineage>
</organism>
<sequence>MLPKLHNNPGLRLASGAALTFFIICSILNLHRYWSYYASFDQGLFNQLFWNSVHGNFFESSLSSTLSTNVVHAQKAPEVFYSHFGQHFNPIFVLWMPIYAVFPCNETLIILQVLFVTIAGLVLYALARHYLQPMLAAMITVSFYCTTTVNAPILANFHDISAAPLLLFAVLLAMEKQKWRLFFICAILLLAVRQDVGISLFSIGFYMLVSRRFPRMGLVICFLSIGYILLVTQYIMPQFSADVARRMTIERFGQFTTNAEASTVDIILAILTNPMRLLGELFRGFPSKLGYIVVHSLALGIIPALSSATWATAGFPLLYLFLQRASNALKISIRYAMPVVPGIFYGAIIWWSTRQNLYKQAKIRRLWKTCIILSLIVSILGNQNSVFYFLIPDSISPLVYISIPEQWNHIHQFQPLLKQIPANASVSATTELIPKLSNRREIVRLSELRLINDARQTITVEYIIADIWRRQKYQIAKKRPLLEDFFQFIDEVTNNQQYGIIGFASGVILLKKSTISNPQATSAWLNFRKKSEVVSGNGL</sequence>
<feature type="transmembrane region" description="Helical" evidence="1">
    <location>
        <begin position="181"/>
        <end position="209"/>
    </location>
</feature>
<dbReference type="Proteomes" id="UP000271624">
    <property type="component" value="Unassembled WGS sequence"/>
</dbReference>
<reference evidence="2" key="2">
    <citation type="journal article" date="2019" name="Genome Biol. Evol.">
        <title>Day and night: Metabolic profiles and evolutionary relationships of six axenic non-marine cyanobacteria.</title>
        <authorList>
            <person name="Will S.E."/>
            <person name="Henke P."/>
            <person name="Boedeker C."/>
            <person name="Huang S."/>
            <person name="Brinkmann H."/>
            <person name="Rohde M."/>
            <person name="Jarek M."/>
            <person name="Friedl T."/>
            <person name="Seufert S."/>
            <person name="Schumacher M."/>
            <person name="Overmann J."/>
            <person name="Neumann-Schaal M."/>
            <person name="Petersen J."/>
        </authorList>
    </citation>
    <scope>NUCLEOTIDE SEQUENCE [LARGE SCALE GENOMIC DNA]</scope>
    <source>
        <strain evidence="2">PCC 7102</strain>
    </source>
</reference>
<dbReference type="RefSeq" id="WP_127084259.1">
    <property type="nucleotide sequence ID" value="NZ_RSCL01000016.1"/>
</dbReference>
<accession>A0A433V910</accession>
<proteinExistence type="predicted"/>
<dbReference type="AlphaFoldDB" id="A0A433V910"/>
<keyword evidence="1" id="KW-0472">Membrane</keyword>
<evidence type="ECO:0000313" key="3">
    <source>
        <dbReference type="Proteomes" id="UP000271624"/>
    </source>
</evidence>
<dbReference type="InterPro" id="IPR018650">
    <property type="entry name" value="STSV1_Orf64"/>
</dbReference>
<feature type="transmembrane region" description="Helical" evidence="1">
    <location>
        <begin position="12"/>
        <end position="30"/>
    </location>
</feature>
<feature type="transmembrane region" description="Helical" evidence="1">
    <location>
        <begin position="331"/>
        <end position="351"/>
    </location>
</feature>
<gene>
    <name evidence="2" type="ORF">DSM106972_060410</name>
</gene>
<feature type="transmembrane region" description="Helical" evidence="1">
    <location>
        <begin position="215"/>
        <end position="236"/>
    </location>
</feature>
<reference evidence="2" key="1">
    <citation type="submission" date="2018-12" db="EMBL/GenBank/DDBJ databases">
        <authorList>
            <person name="Will S."/>
            <person name="Neumann-Schaal M."/>
            <person name="Henke P."/>
        </authorList>
    </citation>
    <scope>NUCLEOTIDE SEQUENCE</scope>
    <source>
        <strain evidence="2">PCC 7102</strain>
    </source>
</reference>
<keyword evidence="1" id="KW-1133">Transmembrane helix</keyword>